<protein>
    <recommendedName>
        <fullName evidence="3">Xylulose kinase-1</fullName>
    </recommendedName>
</protein>
<organism evidence="2">
    <name type="scientific">Tanacetum cinerariifolium</name>
    <name type="common">Dalmatian daisy</name>
    <name type="synonym">Chrysanthemum cinerariifolium</name>
    <dbReference type="NCBI Taxonomy" id="118510"/>
    <lineage>
        <taxon>Eukaryota</taxon>
        <taxon>Viridiplantae</taxon>
        <taxon>Streptophyta</taxon>
        <taxon>Embryophyta</taxon>
        <taxon>Tracheophyta</taxon>
        <taxon>Spermatophyta</taxon>
        <taxon>Magnoliopsida</taxon>
        <taxon>eudicotyledons</taxon>
        <taxon>Gunneridae</taxon>
        <taxon>Pentapetalae</taxon>
        <taxon>asterids</taxon>
        <taxon>campanulids</taxon>
        <taxon>Asterales</taxon>
        <taxon>Asteraceae</taxon>
        <taxon>Asteroideae</taxon>
        <taxon>Anthemideae</taxon>
        <taxon>Anthemidinae</taxon>
        <taxon>Tanacetum</taxon>
    </lineage>
</organism>
<comment type="caution">
    <text evidence="2">The sequence shown here is derived from an EMBL/GenBank/DDBJ whole genome shotgun (WGS) entry which is preliminary data.</text>
</comment>
<proteinExistence type="predicted"/>
<evidence type="ECO:0008006" key="3">
    <source>
        <dbReference type="Google" id="ProtNLM"/>
    </source>
</evidence>
<evidence type="ECO:0000313" key="2">
    <source>
        <dbReference type="EMBL" id="GEZ25571.1"/>
    </source>
</evidence>
<name>A0A699I8B7_TANCI</name>
<accession>A0A699I8B7</accession>
<reference evidence="2" key="1">
    <citation type="journal article" date="2019" name="Sci. Rep.">
        <title>Draft genome of Tanacetum cinerariifolium, the natural source of mosquito coil.</title>
        <authorList>
            <person name="Yamashiro T."/>
            <person name="Shiraishi A."/>
            <person name="Satake H."/>
            <person name="Nakayama K."/>
        </authorList>
    </citation>
    <scope>NUCLEOTIDE SEQUENCE</scope>
</reference>
<keyword evidence="1" id="KW-0175">Coiled coil</keyword>
<dbReference type="AlphaFoldDB" id="A0A699I8B7"/>
<feature type="coiled-coil region" evidence="1">
    <location>
        <begin position="270"/>
        <end position="297"/>
    </location>
</feature>
<sequence>MLTPTFAETHNLVAFLEKPAESAGFEQIIGFLKSKPIHYALIVIPTIYVSYVKQFWATAKVNKDNDQEQIQALVDKTKVIITKDSIRSDLRLDDAEGTACLLNEAIFEGLARHKELYNISSHTKKILANIRRIGTSFSRAITHLFDTMMVQAPADMGDIPVETHQTPIGSMIEEIDQNTKIALDDKTQGRTNDDEMFGVDDLAGEEVVVETTIGIKDSTAPTTDVTEDEITMAQTLAASKSVNPKVVDKGKTKMIEPEVPLKKKEHIRIDEEYARKLQAEEQELARLSRAQQDKEANNSWDNIQAMMDADRLLAERLLAREREEFSEVQKARLLVELIEKRKKHFAALRAQEKRRKPPTKTQMKSQMSIEMKSHISETYGEMRKVNDFVAMDSKAQKSSAKEAQESSTKRTIDYLKSDISKKQKVDKNVKPVGDDSEELRKCIEIVPNDGDKGIIYYLLVEKVYPLTRNTLHLLWSDVRLQVDYDVEMAYDLLRFIRKQLMEGYTP</sequence>
<gene>
    <name evidence="2" type="ORF">Tci_497544</name>
</gene>
<evidence type="ECO:0000256" key="1">
    <source>
        <dbReference type="SAM" id="Coils"/>
    </source>
</evidence>
<dbReference type="EMBL" id="BKCJ010257716">
    <property type="protein sequence ID" value="GEZ25571.1"/>
    <property type="molecule type" value="Genomic_DNA"/>
</dbReference>